<evidence type="ECO:0000259" key="2">
    <source>
        <dbReference type="Pfam" id="PF04909"/>
    </source>
</evidence>
<reference evidence="3" key="1">
    <citation type="submission" date="2020-05" db="EMBL/GenBank/DDBJ databases">
        <authorList>
            <person name="Chiriac C."/>
            <person name="Salcher M."/>
            <person name="Ghai R."/>
            <person name="Kavagutti S V."/>
        </authorList>
    </citation>
    <scope>NUCLEOTIDE SEQUENCE</scope>
</reference>
<evidence type="ECO:0000256" key="1">
    <source>
        <dbReference type="ARBA" id="ARBA00023239"/>
    </source>
</evidence>
<organism evidence="3">
    <name type="scientific">freshwater metagenome</name>
    <dbReference type="NCBI Taxonomy" id="449393"/>
    <lineage>
        <taxon>unclassified sequences</taxon>
        <taxon>metagenomes</taxon>
        <taxon>ecological metagenomes</taxon>
    </lineage>
</organism>
<dbReference type="CDD" id="cd01292">
    <property type="entry name" value="metallo-dependent_hydrolases"/>
    <property type="match status" value="1"/>
</dbReference>
<gene>
    <name evidence="3" type="ORF">UFOPK2086_00239</name>
</gene>
<dbReference type="AlphaFoldDB" id="A0A6J6IZ37"/>
<dbReference type="Gene3D" id="3.20.20.140">
    <property type="entry name" value="Metal-dependent hydrolases"/>
    <property type="match status" value="1"/>
</dbReference>
<proteinExistence type="predicted"/>
<dbReference type="InterPro" id="IPR006680">
    <property type="entry name" value="Amidohydro-rel"/>
</dbReference>
<feature type="domain" description="Amidohydrolase-related" evidence="2">
    <location>
        <begin position="4"/>
        <end position="268"/>
    </location>
</feature>
<dbReference type="SUPFAM" id="SSF51556">
    <property type="entry name" value="Metallo-dependent hydrolases"/>
    <property type="match status" value="1"/>
</dbReference>
<name>A0A6J6IZ37_9ZZZZ</name>
<dbReference type="GO" id="GO:0016787">
    <property type="term" value="F:hydrolase activity"/>
    <property type="evidence" value="ECO:0007669"/>
    <property type="project" value="InterPro"/>
</dbReference>
<dbReference type="PANTHER" id="PTHR21240:SF28">
    <property type="entry name" value="ISO-OROTATE DECARBOXYLASE (EUROFUNG)"/>
    <property type="match status" value="1"/>
</dbReference>
<dbReference type="InterPro" id="IPR032466">
    <property type="entry name" value="Metal_Hydrolase"/>
</dbReference>
<dbReference type="PANTHER" id="PTHR21240">
    <property type="entry name" value="2-AMINO-3-CARBOXYLMUCONATE-6-SEMIALDEHYDE DECARBOXYLASE"/>
    <property type="match status" value="1"/>
</dbReference>
<keyword evidence="1" id="KW-0456">Lyase</keyword>
<dbReference type="Pfam" id="PF04909">
    <property type="entry name" value="Amidohydro_2"/>
    <property type="match status" value="1"/>
</dbReference>
<dbReference type="GO" id="GO:0005737">
    <property type="term" value="C:cytoplasm"/>
    <property type="evidence" value="ECO:0007669"/>
    <property type="project" value="TreeGrafter"/>
</dbReference>
<accession>A0A6J6IZ37</accession>
<dbReference type="EMBL" id="CAEZVQ010000015">
    <property type="protein sequence ID" value="CAB4629634.1"/>
    <property type="molecule type" value="Genomic_DNA"/>
</dbReference>
<dbReference type="GO" id="GO:0016831">
    <property type="term" value="F:carboxy-lyase activity"/>
    <property type="evidence" value="ECO:0007669"/>
    <property type="project" value="InterPro"/>
</dbReference>
<dbReference type="GO" id="GO:0019748">
    <property type="term" value="P:secondary metabolic process"/>
    <property type="evidence" value="ECO:0007669"/>
    <property type="project" value="TreeGrafter"/>
</dbReference>
<evidence type="ECO:0000313" key="3">
    <source>
        <dbReference type="EMBL" id="CAB4629634.1"/>
    </source>
</evidence>
<dbReference type="InterPro" id="IPR032465">
    <property type="entry name" value="ACMSD"/>
</dbReference>
<sequence length="274" mass="29855">MEVVDSHVHLLPGRLGEKVRAFFDAGIGGRMQLAYPNDHDFVVDSLHREGVDTFWTLPYAHKPGVARGLNQASAATAQQFSEKPIQIVPGLTVHPGDDDAVSIVQEGVDSMTLRVLKLHCSVGSFTIDDPKLKPVFSFANERRLPVIVHLGHNVNGRTEAEELPSIAKVSDDYPDLPMILAHCGHHSSHTALQLMKEHPSLYADLTPVVSEFPEVDVESLEHMSDRILFGSDAPNTAISVTDCLNWLTGMNLSSDALSSIVGRNALRLTSQVAT</sequence>
<protein>
    <submittedName>
        <fullName evidence="3">Unannotated protein</fullName>
    </submittedName>
</protein>